<dbReference type="EMBL" id="AP027272">
    <property type="protein sequence ID" value="BDX05242.1"/>
    <property type="molecule type" value="Genomic_DNA"/>
</dbReference>
<reference evidence="1" key="1">
    <citation type="submission" date="2023-01" db="EMBL/GenBank/DDBJ databases">
        <title>Complete genome sequence of Planctobacterium marinum strain Dej080120_11.</title>
        <authorList>
            <person name="Ueki S."/>
            <person name="Maruyama F."/>
        </authorList>
    </citation>
    <scope>NUCLEOTIDE SEQUENCE</scope>
    <source>
        <strain evidence="1">Dej080120_11</strain>
    </source>
</reference>
<evidence type="ECO:0000313" key="2">
    <source>
        <dbReference type="Proteomes" id="UP001333710"/>
    </source>
</evidence>
<gene>
    <name evidence="1" type="ORF">MACH26_07630</name>
</gene>
<accession>A0AA48HKK1</accession>
<name>A0AA48HKK1_9ALTE</name>
<evidence type="ECO:0000313" key="1">
    <source>
        <dbReference type="EMBL" id="BDX05242.1"/>
    </source>
</evidence>
<dbReference type="RefSeq" id="WP_338291210.1">
    <property type="nucleotide sequence ID" value="NZ_AP027272.1"/>
</dbReference>
<proteinExistence type="predicted"/>
<organism evidence="1 2">
    <name type="scientific">Planctobacterium marinum</name>
    <dbReference type="NCBI Taxonomy" id="1631968"/>
    <lineage>
        <taxon>Bacteria</taxon>
        <taxon>Pseudomonadati</taxon>
        <taxon>Pseudomonadota</taxon>
        <taxon>Gammaproteobacteria</taxon>
        <taxon>Alteromonadales</taxon>
        <taxon>Alteromonadaceae</taxon>
        <taxon>Planctobacterium</taxon>
    </lineage>
</organism>
<sequence length="56" mass="6365">MTPQMLLEELQQKIGKIAVNLNNMPKGEEQVANISHSLEDVIIDLECVRDYIKVRG</sequence>
<protein>
    <submittedName>
        <fullName evidence="1">Uncharacterized protein</fullName>
    </submittedName>
</protein>
<dbReference type="AlphaFoldDB" id="A0AA48HKK1"/>
<dbReference type="Proteomes" id="UP001333710">
    <property type="component" value="Chromosome"/>
</dbReference>
<dbReference type="KEGG" id="pmaw:MACH26_07630"/>
<keyword evidence="2" id="KW-1185">Reference proteome</keyword>